<dbReference type="AlphaFoldDB" id="A0AAX3LW05"/>
<reference evidence="2 3" key="1">
    <citation type="submission" date="2023-02" db="EMBL/GenBank/DDBJ databases">
        <title>Genome sequence of Paenibacillus kyungheensis KACC 18744.</title>
        <authorList>
            <person name="Kim S."/>
            <person name="Heo J."/>
            <person name="Kwon S.-W."/>
        </authorList>
    </citation>
    <scope>NUCLEOTIDE SEQUENCE [LARGE SCALE GENOMIC DNA]</scope>
    <source>
        <strain evidence="2 3">KACC 18744</strain>
    </source>
</reference>
<dbReference type="Gene3D" id="3.40.630.30">
    <property type="match status" value="1"/>
</dbReference>
<evidence type="ECO:0000259" key="1">
    <source>
        <dbReference type="PROSITE" id="PS51186"/>
    </source>
</evidence>
<dbReference type="RefSeq" id="WP_273612581.1">
    <property type="nucleotide sequence ID" value="NZ_CP117416.1"/>
</dbReference>
<sequence length="191" mass="21768">MTSISPILIDFPESFETERLCIRAPQWGDGIQVNEAIHESIAELKPWLPFAKTLPTLEESESNARQHRLNFLARTDMILYITDKHTGDFIGSSGLHQIDWDARKFEIGYWLRTSCTGKGYMTEAVTGIAQFAIDHLQANRIEIRCDDRNTSSSQVAIRTGFTLEGTLRNHKMNDGQWVSTMIFAKVRGIEY</sequence>
<dbReference type="Proteomes" id="UP001220509">
    <property type="component" value="Chromosome"/>
</dbReference>
<dbReference type="GO" id="GO:0005737">
    <property type="term" value="C:cytoplasm"/>
    <property type="evidence" value="ECO:0007669"/>
    <property type="project" value="TreeGrafter"/>
</dbReference>
<evidence type="ECO:0000313" key="3">
    <source>
        <dbReference type="Proteomes" id="UP001220509"/>
    </source>
</evidence>
<dbReference type="PROSITE" id="PS51186">
    <property type="entry name" value="GNAT"/>
    <property type="match status" value="1"/>
</dbReference>
<dbReference type="SUPFAM" id="SSF55729">
    <property type="entry name" value="Acyl-CoA N-acyltransferases (Nat)"/>
    <property type="match status" value="1"/>
</dbReference>
<organism evidence="2 3">
    <name type="scientific">Paenibacillus kyungheensis</name>
    <dbReference type="NCBI Taxonomy" id="1452732"/>
    <lineage>
        <taxon>Bacteria</taxon>
        <taxon>Bacillati</taxon>
        <taxon>Bacillota</taxon>
        <taxon>Bacilli</taxon>
        <taxon>Bacillales</taxon>
        <taxon>Paenibacillaceae</taxon>
        <taxon>Paenibacillus</taxon>
    </lineage>
</organism>
<dbReference type="InterPro" id="IPR000182">
    <property type="entry name" value="GNAT_dom"/>
</dbReference>
<dbReference type="InterPro" id="IPR016181">
    <property type="entry name" value="Acyl_CoA_acyltransferase"/>
</dbReference>
<dbReference type="InterPro" id="IPR051908">
    <property type="entry name" value="Ribosomal_N-acetyltransferase"/>
</dbReference>
<proteinExistence type="predicted"/>
<keyword evidence="3" id="KW-1185">Reference proteome</keyword>
<dbReference type="GO" id="GO:1990189">
    <property type="term" value="F:protein N-terminal-serine acetyltransferase activity"/>
    <property type="evidence" value="ECO:0007669"/>
    <property type="project" value="TreeGrafter"/>
</dbReference>
<dbReference type="KEGG" id="pka:PQ456_12490"/>
<protein>
    <submittedName>
        <fullName evidence="2">GNAT family N-acetyltransferase</fullName>
    </submittedName>
</protein>
<evidence type="ECO:0000313" key="2">
    <source>
        <dbReference type="EMBL" id="WCT54027.1"/>
    </source>
</evidence>
<dbReference type="EMBL" id="CP117416">
    <property type="protein sequence ID" value="WCT54027.1"/>
    <property type="molecule type" value="Genomic_DNA"/>
</dbReference>
<dbReference type="PANTHER" id="PTHR43441">
    <property type="entry name" value="RIBOSOMAL-PROTEIN-SERINE ACETYLTRANSFERASE"/>
    <property type="match status" value="1"/>
</dbReference>
<feature type="domain" description="N-acetyltransferase" evidence="1">
    <location>
        <begin position="31"/>
        <end position="182"/>
    </location>
</feature>
<dbReference type="PANTHER" id="PTHR43441:SF3">
    <property type="entry name" value="ACETYLTRANSFERASE"/>
    <property type="match status" value="1"/>
</dbReference>
<dbReference type="GO" id="GO:0008999">
    <property type="term" value="F:protein-N-terminal-alanine acetyltransferase activity"/>
    <property type="evidence" value="ECO:0007669"/>
    <property type="project" value="TreeGrafter"/>
</dbReference>
<gene>
    <name evidence="2" type="ORF">PQ456_12490</name>
</gene>
<name>A0AAX3LW05_9BACL</name>
<accession>A0AAX3LW05</accession>
<dbReference type="Pfam" id="PF13302">
    <property type="entry name" value="Acetyltransf_3"/>
    <property type="match status" value="1"/>
</dbReference>